<evidence type="ECO:0000256" key="1">
    <source>
        <dbReference type="SAM" id="SignalP"/>
    </source>
</evidence>
<keyword evidence="1" id="KW-0732">Signal</keyword>
<name>A0A0A8Y2S4_ARUDO</name>
<proteinExistence type="predicted"/>
<feature type="chain" id="PRO_5002043225" description="Secreted protein" evidence="1">
    <location>
        <begin position="18"/>
        <end position="86"/>
    </location>
</feature>
<sequence>MFMLLDHISWICRLTSFRKCILLQVVLLERATRNTPPGYVPQLIFSDILICSSNTIGCPLNTVRKSSLLARANKQALTISFRLHMT</sequence>
<protein>
    <recommendedName>
        <fullName evidence="3">Secreted protein</fullName>
    </recommendedName>
</protein>
<organism evidence="2">
    <name type="scientific">Arundo donax</name>
    <name type="common">Giant reed</name>
    <name type="synonym">Donax arundinaceus</name>
    <dbReference type="NCBI Taxonomy" id="35708"/>
    <lineage>
        <taxon>Eukaryota</taxon>
        <taxon>Viridiplantae</taxon>
        <taxon>Streptophyta</taxon>
        <taxon>Embryophyta</taxon>
        <taxon>Tracheophyta</taxon>
        <taxon>Spermatophyta</taxon>
        <taxon>Magnoliopsida</taxon>
        <taxon>Liliopsida</taxon>
        <taxon>Poales</taxon>
        <taxon>Poaceae</taxon>
        <taxon>PACMAD clade</taxon>
        <taxon>Arundinoideae</taxon>
        <taxon>Arundineae</taxon>
        <taxon>Arundo</taxon>
    </lineage>
</organism>
<dbReference type="EMBL" id="GBRH01278340">
    <property type="protein sequence ID" value="JAD19555.1"/>
    <property type="molecule type" value="Transcribed_RNA"/>
</dbReference>
<feature type="signal peptide" evidence="1">
    <location>
        <begin position="1"/>
        <end position="17"/>
    </location>
</feature>
<evidence type="ECO:0000313" key="2">
    <source>
        <dbReference type="EMBL" id="JAD19555.1"/>
    </source>
</evidence>
<evidence type="ECO:0008006" key="3">
    <source>
        <dbReference type="Google" id="ProtNLM"/>
    </source>
</evidence>
<reference evidence="2" key="2">
    <citation type="journal article" date="2015" name="Data Brief">
        <title>Shoot transcriptome of the giant reed, Arundo donax.</title>
        <authorList>
            <person name="Barrero R.A."/>
            <person name="Guerrero F.D."/>
            <person name="Moolhuijzen P."/>
            <person name="Goolsby J.A."/>
            <person name="Tidwell J."/>
            <person name="Bellgard S.E."/>
            <person name="Bellgard M.I."/>
        </authorList>
    </citation>
    <scope>NUCLEOTIDE SEQUENCE</scope>
    <source>
        <tissue evidence="2">Shoot tissue taken approximately 20 cm above the soil surface</tissue>
    </source>
</reference>
<dbReference type="AlphaFoldDB" id="A0A0A8Y2S4"/>
<accession>A0A0A8Y2S4</accession>
<reference evidence="2" key="1">
    <citation type="submission" date="2014-09" db="EMBL/GenBank/DDBJ databases">
        <authorList>
            <person name="Magalhaes I.L.F."/>
            <person name="Oliveira U."/>
            <person name="Santos F.R."/>
            <person name="Vidigal T.H.D.A."/>
            <person name="Brescovit A.D."/>
            <person name="Santos A.J."/>
        </authorList>
    </citation>
    <scope>NUCLEOTIDE SEQUENCE</scope>
    <source>
        <tissue evidence="2">Shoot tissue taken approximately 20 cm above the soil surface</tissue>
    </source>
</reference>